<dbReference type="RefSeq" id="WP_324769970.1">
    <property type="nucleotide sequence ID" value="NZ_BAAATS010000030.1"/>
</dbReference>
<accession>A0ABU6CCN5</accession>
<sequence length="260" mass="25709">MSSGRQAKIAASLLTATISTVMILPFTAAGDDGPGPGSSKGGKAMDKAPSGVELTTGLSEKISVDNSSGKTENLVVGVSNQGSKDSGKVNLLVAGFDGMTIKDVPGCTAITKADLPKGSNSAFTCAIDNLAAGKSASYKVSATFDLGKTGKICLPVTSADGKKTFWQQGPVPFGTTSPSPNAPVTPLLLGTENKPAAPAGDQGGDTGGDGKGGDKSGDKETLPSTGVRDDALPLGAAGAALLAAGGAGLWWSTRKPSATR</sequence>
<keyword evidence="2" id="KW-1133">Transmembrane helix</keyword>
<keyword evidence="4" id="KW-1185">Reference proteome</keyword>
<gene>
    <name evidence="3" type="ORF">OKJ48_19610</name>
</gene>
<evidence type="ECO:0000313" key="3">
    <source>
        <dbReference type="EMBL" id="MEB3962443.1"/>
    </source>
</evidence>
<name>A0ABU6CCN5_9ACTN</name>
<feature type="region of interest" description="Disordered" evidence="1">
    <location>
        <begin position="168"/>
        <end position="230"/>
    </location>
</feature>
<organism evidence="3 4">
    <name type="scientific">Streptomyces kunmingensis</name>
    <dbReference type="NCBI Taxonomy" id="68225"/>
    <lineage>
        <taxon>Bacteria</taxon>
        <taxon>Bacillati</taxon>
        <taxon>Actinomycetota</taxon>
        <taxon>Actinomycetes</taxon>
        <taxon>Kitasatosporales</taxon>
        <taxon>Streptomycetaceae</taxon>
        <taxon>Streptomyces</taxon>
    </lineage>
</organism>
<evidence type="ECO:0000313" key="4">
    <source>
        <dbReference type="Proteomes" id="UP001352223"/>
    </source>
</evidence>
<protein>
    <recommendedName>
        <fullName evidence="5">LPXTG-motif cell wall anchor domain-containing protein</fullName>
    </recommendedName>
</protein>
<feature type="compositionally biased region" description="Basic and acidic residues" evidence="1">
    <location>
        <begin position="211"/>
        <end position="230"/>
    </location>
</feature>
<reference evidence="3 4" key="1">
    <citation type="submission" date="2022-10" db="EMBL/GenBank/DDBJ databases">
        <authorList>
            <person name="Xie J."/>
            <person name="Shen N."/>
        </authorList>
    </citation>
    <scope>NUCLEOTIDE SEQUENCE [LARGE SCALE GENOMIC DNA]</scope>
    <source>
        <strain evidence="3 4">DSM 41681</strain>
    </source>
</reference>
<feature type="transmembrane region" description="Helical" evidence="2">
    <location>
        <begin position="231"/>
        <end position="251"/>
    </location>
</feature>
<proteinExistence type="predicted"/>
<evidence type="ECO:0008006" key="5">
    <source>
        <dbReference type="Google" id="ProtNLM"/>
    </source>
</evidence>
<evidence type="ECO:0000256" key="1">
    <source>
        <dbReference type="SAM" id="MobiDB-lite"/>
    </source>
</evidence>
<keyword evidence="2" id="KW-0472">Membrane</keyword>
<feature type="region of interest" description="Disordered" evidence="1">
    <location>
        <begin position="29"/>
        <end position="50"/>
    </location>
</feature>
<evidence type="ECO:0000256" key="2">
    <source>
        <dbReference type="SAM" id="Phobius"/>
    </source>
</evidence>
<dbReference type="EMBL" id="JAOZYB010000146">
    <property type="protein sequence ID" value="MEB3962443.1"/>
    <property type="molecule type" value="Genomic_DNA"/>
</dbReference>
<feature type="compositionally biased region" description="Gly residues" evidence="1">
    <location>
        <begin position="201"/>
        <end position="210"/>
    </location>
</feature>
<keyword evidence="2" id="KW-0812">Transmembrane</keyword>
<comment type="caution">
    <text evidence="3">The sequence shown here is derived from an EMBL/GenBank/DDBJ whole genome shotgun (WGS) entry which is preliminary data.</text>
</comment>
<dbReference type="Proteomes" id="UP001352223">
    <property type="component" value="Unassembled WGS sequence"/>
</dbReference>